<dbReference type="OrthoDB" id="2440422at2759"/>
<keyword evidence="2" id="KW-1185">Reference proteome</keyword>
<dbReference type="Proteomes" id="UP000612746">
    <property type="component" value="Unassembled WGS sequence"/>
</dbReference>
<name>A0A8H7Q8H1_9FUNG</name>
<gene>
    <name evidence="1" type="ORF">INT44_002932</name>
</gene>
<accession>A0A8H7Q8H1</accession>
<sequence length="201" mass="22882">SVKGFEKLALTVQDAVFEVRAGFSEMIIRDLQSGALHPRYFAVLFLLAHEPEKDLMRQTKAFLKKHAKVNHGLVAQKSYIEMSLVQLVHLLAHHPDFGESEEDIKLFIPYIELFLDCVATSENISFLYHIGQKFKATTDTVDPSLSKNSYILSDLACALMQQKCKASSWSLTSYPGRVKLYTELYTSFATNELQTEVSQRW</sequence>
<dbReference type="Pfam" id="PF20168">
    <property type="entry name" value="PDS5"/>
    <property type="match status" value="1"/>
</dbReference>
<organism evidence="1 2">
    <name type="scientific">Umbelopsis vinacea</name>
    <dbReference type="NCBI Taxonomy" id="44442"/>
    <lineage>
        <taxon>Eukaryota</taxon>
        <taxon>Fungi</taxon>
        <taxon>Fungi incertae sedis</taxon>
        <taxon>Mucoromycota</taxon>
        <taxon>Mucoromycotina</taxon>
        <taxon>Umbelopsidomycetes</taxon>
        <taxon>Umbelopsidales</taxon>
        <taxon>Umbelopsidaceae</taxon>
        <taxon>Umbelopsis</taxon>
    </lineage>
</organism>
<dbReference type="AlphaFoldDB" id="A0A8H7Q8H1"/>
<comment type="caution">
    <text evidence="1">The sequence shown here is derived from an EMBL/GenBank/DDBJ whole genome shotgun (WGS) entry which is preliminary data.</text>
</comment>
<feature type="non-terminal residue" evidence="1">
    <location>
        <position position="1"/>
    </location>
</feature>
<reference evidence="1" key="1">
    <citation type="submission" date="2020-12" db="EMBL/GenBank/DDBJ databases">
        <title>Metabolic potential, ecology and presence of endohyphal bacteria is reflected in genomic diversity of Mucoromycotina.</title>
        <authorList>
            <person name="Muszewska A."/>
            <person name="Okrasinska A."/>
            <person name="Steczkiewicz K."/>
            <person name="Drgas O."/>
            <person name="Orlowska M."/>
            <person name="Perlinska-Lenart U."/>
            <person name="Aleksandrzak-Piekarczyk T."/>
            <person name="Szatraj K."/>
            <person name="Zielenkiewicz U."/>
            <person name="Pilsyk S."/>
            <person name="Malc E."/>
            <person name="Mieczkowski P."/>
            <person name="Kruszewska J.S."/>
            <person name="Biernat P."/>
            <person name="Pawlowska J."/>
        </authorList>
    </citation>
    <scope>NUCLEOTIDE SEQUENCE</scope>
    <source>
        <strain evidence="1">WA0000051536</strain>
    </source>
</reference>
<protein>
    <submittedName>
        <fullName evidence="1">Uncharacterized protein</fullName>
    </submittedName>
</protein>
<evidence type="ECO:0000313" key="1">
    <source>
        <dbReference type="EMBL" id="KAG2186706.1"/>
    </source>
</evidence>
<proteinExistence type="predicted"/>
<dbReference type="EMBL" id="JAEPRA010000004">
    <property type="protein sequence ID" value="KAG2186706.1"/>
    <property type="molecule type" value="Genomic_DNA"/>
</dbReference>
<evidence type="ECO:0000313" key="2">
    <source>
        <dbReference type="Proteomes" id="UP000612746"/>
    </source>
</evidence>